<name>A0A8H4M3V5_9EURO</name>
<evidence type="ECO:0000256" key="3">
    <source>
        <dbReference type="ARBA" id="ARBA00023002"/>
    </source>
</evidence>
<proteinExistence type="predicted"/>
<keyword evidence="3" id="KW-0560">Oxidoreductase</keyword>
<dbReference type="GO" id="GO:0016709">
    <property type="term" value="F:oxidoreductase activity, acting on paired donors, with incorporation or reduction of molecular oxygen, NAD(P)H as one donor, and incorporation of one atom of oxygen"/>
    <property type="evidence" value="ECO:0007669"/>
    <property type="project" value="UniProtKB-ARBA"/>
</dbReference>
<dbReference type="Pfam" id="PF01494">
    <property type="entry name" value="FAD_binding_3"/>
    <property type="match status" value="2"/>
</dbReference>
<evidence type="ECO:0000313" key="5">
    <source>
        <dbReference type="EMBL" id="KAF4228362.1"/>
    </source>
</evidence>
<dbReference type="EMBL" id="JAAAPX010000154">
    <property type="protein sequence ID" value="KAF4228362.1"/>
    <property type="molecule type" value="Genomic_DNA"/>
</dbReference>
<accession>A0A8H4M3V5</accession>
<dbReference type="InterPro" id="IPR002938">
    <property type="entry name" value="FAD-bd"/>
</dbReference>
<protein>
    <recommendedName>
        <fullName evidence="4">FAD-binding domain-containing protein</fullName>
    </recommendedName>
</protein>
<gene>
    <name evidence="5" type="ORF">CNMCM6805_002222</name>
</gene>
<reference evidence="5" key="1">
    <citation type="journal article" date="2020" name="bioRxiv">
        <title>Genomic and phenotypic heterogeneity of clinical isolates of the human pathogens Aspergillus fumigatus, Aspergillus lentulus and Aspergillus fumigatiaffinis.</title>
        <authorList>
            <person name="dos Santos R.A.C."/>
            <person name="Steenwyk J.L."/>
            <person name="Rivero-Menendez O."/>
            <person name="Mead M.E."/>
            <person name="Silva L.P."/>
            <person name="Bastos R.W."/>
            <person name="Alastruey-Izquierdo A."/>
            <person name="Goldman G.H."/>
            <person name="Rokas A."/>
        </authorList>
    </citation>
    <scope>NUCLEOTIDE SEQUENCE</scope>
    <source>
        <strain evidence="5">CNM-CM6805</strain>
    </source>
</reference>
<keyword evidence="1" id="KW-0285">Flavoprotein</keyword>
<evidence type="ECO:0000259" key="4">
    <source>
        <dbReference type="Pfam" id="PF01494"/>
    </source>
</evidence>
<reference evidence="5" key="2">
    <citation type="submission" date="2020-04" db="EMBL/GenBank/DDBJ databases">
        <authorList>
            <person name="Santos R.A.C."/>
            <person name="Steenwyk J.L."/>
            <person name="Rivero-Menendez O."/>
            <person name="Mead M.E."/>
            <person name="Silva L.P."/>
            <person name="Bastos R.W."/>
            <person name="Alastruey-Izquierdo A."/>
            <person name="Goldman G.H."/>
            <person name="Rokas A."/>
        </authorList>
    </citation>
    <scope>NUCLEOTIDE SEQUENCE</scope>
    <source>
        <strain evidence="5">CNM-CM6805</strain>
    </source>
</reference>
<dbReference type="PANTHER" id="PTHR43004">
    <property type="entry name" value="TRK SYSTEM POTASSIUM UPTAKE PROTEIN"/>
    <property type="match status" value="1"/>
</dbReference>
<evidence type="ECO:0000256" key="1">
    <source>
        <dbReference type="ARBA" id="ARBA00022630"/>
    </source>
</evidence>
<comment type="caution">
    <text evidence="5">The sequence shown here is derived from an EMBL/GenBank/DDBJ whole genome shotgun (WGS) entry which is preliminary data.</text>
</comment>
<feature type="domain" description="FAD-binding" evidence="4">
    <location>
        <begin position="7"/>
        <end position="52"/>
    </location>
</feature>
<evidence type="ECO:0000256" key="2">
    <source>
        <dbReference type="ARBA" id="ARBA00022827"/>
    </source>
</evidence>
<dbReference type="AlphaFoldDB" id="A0A8H4M3V5"/>
<dbReference type="SUPFAM" id="SSF51905">
    <property type="entry name" value="FAD/NAD(P)-binding domain"/>
    <property type="match status" value="1"/>
</dbReference>
<keyword evidence="6" id="KW-1185">Reference proteome</keyword>
<dbReference type="PANTHER" id="PTHR43004:SF8">
    <property type="entry name" value="FAD-BINDING DOMAIN-CONTAINING PROTEIN-RELATED"/>
    <property type="match status" value="1"/>
</dbReference>
<dbReference type="Proteomes" id="UP000653565">
    <property type="component" value="Unassembled WGS sequence"/>
</dbReference>
<dbReference type="InterPro" id="IPR036188">
    <property type="entry name" value="FAD/NAD-bd_sf"/>
</dbReference>
<keyword evidence="2" id="KW-0274">FAD</keyword>
<dbReference type="InterPro" id="IPR050641">
    <property type="entry name" value="RIFMO-like"/>
</dbReference>
<dbReference type="Gene3D" id="3.30.9.10">
    <property type="entry name" value="D-Amino Acid Oxidase, subunit A, domain 2"/>
    <property type="match status" value="1"/>
</dbReference>
<organism evidence="5 6">
    <name type="scientific">Aspergillus fumigatiaffinis</name>
    <dbReference type="NCBI Taxonomy" id="340414"/>
    <lineage>
        <taxon>Eukaryota</taxon>
        <taxon>Fungi</taxon>
        <taxon>Dikarya</taxon>
        <taxon>Ascomycota</taxon>
        <taxon>Pezizomycotina</taxon>
        <taxon>Eurotiomycetes</taxon>
        <taxon>Eurotiomycetidae</taxon>
        <taxon>Eurotiales</taxon>
        <taxon>Aspergillaceae</taxon>
        <taxon>Aspergillus</taxon>
        <taxon>Aspergillus subgen. Fumigati</taxon>
    </lineage>
</organism>
<dbReference type="Gene3D" id="3.50.50.60">
    <property type="entry name" value="FAD/NAD(P)-binding domain"/>
    <property type="match status" value="2"/>
</dbReference>
<evidence type="ECO:0000313" key="6">
    <source>
        <dbReference type="Proteomes" id="UP000653565"/>
    </source>
</evidence>
<dbReference type="GO" id="GO:0071949">
    <property type="term" value="F:FAD binding"/>
    <property type="evidence" value="ECO:0007669"/>
    <property type="project" value="InterPro"/>
</dbReference>
<dbReference type="OrthoDB" id="2690153at2759"/>
<feature type="domain" description="FAD-binding" evidence="4">
    <location>
        <begin position="74"/>
        <end position="396"/>
    </location>
</feature>
<dbReference type="PRINTS" id="PR00420">
    <property type="entry name" value="RNGMNOXGNASE"/>
</dbReference>
<dbReference type="Gene3D" id="3.40.30.120">
    <property type="match status" value="1"/>
</dbReference>
<dbReference type="Pfam" id="PF21274">
    <property type="entry name" value="Rng_hyd_C"/>
    <property type="match status" value="1"/>
</dbReference>
<sequence>MHPQVQTDFLVVGAGPAGAALAAFLGQNGLRGLVISQAPATADTPRAHIFNPFGFGIKPVFLACLLHELTGASECLRDIGLEERALGQSLRGPVFQSMRWCYSMVGQEYGRVRAWGDHPSSMGATSSISPCDYAEFTQMQLEPLLVQYASHHNFEVRFSTELTDIERVKGDDKAEFTCTVHDHVSHLTFKIRTRYLFGADGARSSVARSLGFKFLSSPSGGKACNVLLRADLDEILLEERRAGLHWILKPDRKTFPGLVAHLRAVRPWKEWVLVCFGPYGSEPFEGLTTESPELVDCVRELIGVESITIDILRLDRWTVRESVAEEFSLNDSHAFLLGDAAHRHPPAFGLGSNTCVQDAYNLAWKIAYVEKGIAGPSLLQSYSHERQPVGAMLVRESNKGIRAHSDIWEALGMFAHTREEGAEELAKLSEASREGAERRAKLQGALEAVGQEVRSLGAAYNQWYTSLAIYHNDERSARPSLEGNPILDVQISTHPGSRLPHAWLDIQIRGKLTSTHDLAGGGAFCLFLGIGGDAWRHAARSIAHVTGIPINVYGIGIGLDFVDVYGEWRLNRGVEEDGCVLVRPDRFIAWRSPQMVSSCEGKLMQILDSILSRSELYVNQGRD</sequence>